<accession>A0A6A5GVE8</accession>
<dbReference type="PROSITE" id="PS50097">
    <property type="entry name" value="BTB"/>
    <property type="match status" value="1"/>
</dbReference>
<evidence type="ECO:0000313" key="4">
    <source>
        <dbReference type="Proteomes" id="UP000483820"/>
    </source>
</evidence>
<evidence type="ECO:0000256" key="1">
    <source>
        <dbReference type="SAM" id="MobiDB-lite"/>
    </source>
</evidence>
<dbReference type="EMBL" id="WUAV01000004">
    <property type="protein sequence ID" value="KAF1759448.1"/>
    <property type="molecule type" value="Genomic_DNA"/>
</dbReference>
<dbReference type="Pfam" id="PF00651">
    <property type="entry name" value="BTB"/>
    <property type="match status" value="1"/>
</dbReference>
<protein>
    <recommendedName>
        <fullName evidence="2">BTB domain-containing protein</fullName>
    </recommendedName>
</protein>
<dbReference type="SUPFAM" id="SSF54695">
    <property type="entry name" value="POZ domain"/>
    <property type="match status" value="1"/>
</dbReference>
<dbReference type="AlphaFoldDB" id="A0A6A5GVE8"/>
<gene>
    <name evidence="3" type="ORF">GCK72_015915</name>
</gene>
<sequence>MFASETLNVFLSPPSSKSAKNDSNSSTISPQKPEIDPEFDFERKFHPNSDIFDAILLVEGRKVYVGKQYLGTYSPFLNDLLEVIPEFEIPDVKFHDFIEFLHFLYPTDAEMTSSNVERLLNLAHRFEVEILKSKCEKFLISLDSMDTAWKLILAETFSLSRLQNHVLQNLTTEKDVQKVSKSAYYRQMTDTTKTSLLNRVLEIMEKKEDSDEDDDDEEEVSMPDESDDVIYVE</sequence>
<name>A0A6A5GVE8_CAERE</name>
<evidence type="ECO:0000259" key="2">
    <source>
        <dbReference type="PROSITE" id="PS50097"/>
    </source>
</evidence>
<reference evidence="3 4" key="1">
    <citation type="submission" date="2019-12" db="EMBL/GenBank/DDBJ databases">
        <title>Chromosome-level assembly of the Caenorhabditis remanei genome.</title>
        <authorList>
            <person name="Teterina A.A."/>
            <person name="Willis J.H."/>
            <person name="Phillips P.C."/>
        </authorList>
    </citation>
    <scope>NUCLEOTIDE SEQUENCE [LARGE SCALE GENOMIC DNA]</scope>
    <source>
        <strain evidence="3 4">PX506</strain>
        <tissue evidence="3">Whole organism</tissue>
    </source>
</reference>
<dbReference type="InterPro" id="IPR011333">
    <property type="entry name" value="SKP1/BTB/POZ_sf"/>
</dbReference>
<dbReference type="PANTHER" id="PTHR22744:SF17">
    <property type="entry name" value="BTB DOMAIN-CONTAINING PROTEIN"/>
    <property type="match status" value="1"/>
</dbReference>
<dbReference type="GeneID" id="9805877"/>
<dbReference type="PANTHER" id="PTHR22744">
    <property type="entry name" value="HELIX LOOP HELIX PROTEIN 21-RELATED"/>
    <property type="match status" value="1"/>
</dbReference>
<feature type="compositionally biased region" description="Low complexity" evidence="1">
    <location>
        <begin position="12"/>
        <end position="26"/>
    </location>
</feature>
<feature type="region of interest" description="Disordered" evidence="1">
    <location>
        <begin position="1"/>
        <end position="35"/>
    </location>
</feature>
<dbReference type="Proteomes" id="UP000483820">
    <property type="component" value="Chromosome IV"/>
</dbReference>
<dbReference type="CTD" id="9805877"/>
<feature type="compositionally biased region" description="Acidic residues" evidence="1">
    <location>
        <begin position="210"/>
        <end position="233"/>
    </location>
</feature>
<feature type="region of interest" description="Disordered" evidence="1">
    <location>
        <begin position="204"/>
        <end position="233"/>
    </location>
</feature>
<dbReference type="KEGG" id="crq:GCK72_015915"/>
<evidence type="ECO:0000313" key="3">
    <source>
        <dbReference type="EMBL" id="KAF1759448.1"/>
    </source>
</evidence>
<feature type="domain" description="BTB" evidence="2">
    <location>
        <begin position="52"/>
        <end position="113"/>
    </location>
</feature>
<dbReference type="RefSeq" id="XP_053585978.1">
    <property type="nucleotide sequence ID" value="XM_053731206.1"/>
</dbReference>
<dbReference type="SMART" id="SM00225">
    <property type="entry name" value="BTB"/>
    <property type="match status" value="1"/>
</dbReference>
<dbReference type="InterPro" id="IPR000210">
    <property type="entry name" value="BTB/POZ_dom"/>
</dbReference>
<organism evidence="3 4">
    <name type="scientific">Caenorhabditis remanei</name>
    <name type="common">Caenorhabditis vulgaris</name>
    <dbReference type="NCBI Taxonomy" id="31234"/>
    <lineage>
        <taxon>Eukaryota</taxon>
        <taxon>Metazoa</taxon>
        <taxon>Ecdysozoa</taxon>
        <taxon>Nematoda</taxon>
        <taxon>Chromadorea</taxon>
        <taxon>Rhabditida</taxon>
        <taxon>Rhabditina</taxon>
        <taxon>Rhabditomorpha</taxon>
        <taxon>Rhabditoidea</taxon>
        <taxon>Rhabditidae</taxon>
        <taxon>Peloderinae</taxon>
        <taxon>Caenorhabditis</taxon>
    </lineage>
</organism>
<proteinExistence type="predicted"/>
<dbReference type="Gene3D" id="3.30.710.10">
    <property type="entry name" value="Potassium Channel Kv1.1, Chain A"/>
    <property type="match status" value="1"/>
</dbReference>
<comment type="caution">
    <text evidence="3">The sequence shown here is derived from an EMBL/GenBank/DDBJ whole genome shotgun (WGS) entry which is preliminary data.</text>
</comment>